<keyword evidence="1" id="KW-0472">Membrane</keyword>
<feature type="chain" id="PRO_5016007970" description="17 kDa surface antigen" evidence="2">
    <location>
        <begin position="28"/>
        <end position="137"/>
    </location>
</feature>
<sequence>MNTLLTRAGLGLSLAATALTAAAPAEAQWRRGYGWDRGYDRGWHRGRDNGGAAVVAGIAGLAIGAALVSSANDRRYRDRYYRDRGYAYDYDDRYYRQRGYYPNDGYYAYRYNNYQRCWVERRYDPYYDQAVRVRVCN</sequence>
<comment type="caution">
    <text evidence="3">The sequence shown here is derived from an EMBL/GenBank/DDBJ whole genome shotgun (WGS) entry which is preliminary data.</text>
</comment>
<keyword evidence="1" id="KW-0812">Transmembrane</keyword>
<feature type="transmembrane region" description="Helical" evidence="1">
    <location>
        <begin position="51"/>
        <end position="72"/>
    </location>
</feature>
<evidence type="ECO:0000313" key="3">
    <source>
        <dbReference type="EMBL" id="PZO77322.1"/>
    </source>
</evidence>
<feature type="signal peptide" evidence="2">
    <location>
        <begin position="1"/>
        <end position="27"/>
    </location>
</feature>
<dbReference type="AlphaFoldDB" id="A0A2W4Z9W2"/>
<keyword evidence="1" id="KW-1133">Transmembrane helix</keyword>
<dbReference type="Proteomes" id="UP000248614">
    <property type="component" value="Unassembled WGS sequence"/>
</dbReference>
<dbReference type="EMBL" id="QFNF01000021">
    <property type="protein sequence ID" value="PZO77322.1"/>
    <property type="molecule type" value="Genomic_DNA"/>
</dbReference>
<proteinExistence type="predicted"/>
<evidence type="ECO:0000313" key="4">
    <source>
        <dbReference type="Proteomes" id="UP000248614"/>
    </source>
</evidence>
<name>A0A2W4Z9W2_9SPHN</name>
<evidence type="ECO:0000256" key="2">
    <source>
        <dbReference type="SAM" id="SignalP"/>
    </source>
</evidence>
<evidence type="ECO:0000256" key="1">
    <source>
        <dbReference type="SAM" id="Phobius"/>
    </source>
</evidence>
<accession>A0A2W4Z9W2</accession>
<reference evidence="3 4" key="1">
    <citation type="submission" date="2017-08" db="EMBL/GenBank/DDBJ databases">
        <title>Infants hospitalized years apart are colonized by the same room-sourced microbial strains.</title>
        <authorList>
            <person name="Brooks B."/>
            <person name="Olm M.R."/>
            <person name="Firek B.A."/>
            <person name="Baker R."/>
            <person name="Thomas B.C."/>
            <person name="Morowitz M.J."/>
            <person name="Banfield J.F."/>
        </authorList>
    </citation>
    <scope>NUCLEOTIDE SEQUENCE [LARGE SCALE GENOMIC DNA]</scope>
    <source>
        <strain evidence="3">S2_018_000_R3_110</strain>
    </source>
</reference>
<keyword evidence="2" id="KW-0732">Signal</keyword>
<gene>
    <name evidence="3" type="ORF">DI632_09295</name>
</gene>
<evidence type="ECO:0008006" key="5">
    <source>
        <dbReference type="Google" id="ProtNLM"/>
    </source>
</evidence>
<protein>
    <recommendedName>
        <fullName evidence="5">17 kDa surface antigen</fullName>
    </recommendedName>
</protein>
<organism evidence="3 4">
    <name type="scientific">Sphingomonas hengshuiensis</name>
    <dbReference type="NCBI Taxonomy" id="1609977"/>
    <lineage>
        <taxon>Bacteria</taxon>
        <taxon>Pseudomonadati</taxon>
        <taxon>Pseudomonadota</taxon>
        <taxon>Alphaproteobacteria</taxon>
        <taxon>Sphingomonadales</taxon>
        <taxon>Sphingomonadaceae</taxon>
        <taxon>Sphingomonas</taxon>
    </lineage>
</organism>